<evidence type="ECO:0000256" key="5">
    <source>
        <dbReference type="ARBA" id="ARBA00023274"/>
    </source>
</evidence>
<name>A0A0G0DS12_9BACT</name>
<comment type="function">
    <text evidence="6">One of the primary rRNA binding proteins, it binds directly to 16S rRNA where it nucleates assembly of the head domain of the 30S subunit. Is located at the subunit interface close to the decoding center, probably blocks exit of the E-site tRNA.</text>
</comment>
<evidence type="ECO:0000259" key="7">
    <source>
        <dbReference type="Pfam" id="PF00177"/>
    </source>
</evidence>
<reference evidence="8 9" key="1">
    <citation type="journal article" date="2015" name="Nature">
        <title>rRNA introns, odd ribosomes, and small enigmatic genomes across a large radiation of phyla.</title>
        <authorList>
            <person name="Brown C.T."/>
            <person name="Hug L.A."/>
            <person name="Thomas B.C."/>
            <person name="Sharon I."/>
            <person name="Castelle C.J."/>
            <person name="Singh A."/>
            <person name="Wilkins M.J."/>
            <person name="Williams K.H."/>
            <person name="Banfield J.F."/>
        </authorList>
    </citation>
    <scope>NUCLEOTIDE SEQUENCE [LARGE SCALE GENOMIC DNA]</scope>
</reference>
<dbReference type="NCBIfam" id="TIGR01029">
    <property type="entry name" value="rpsG_bact"/>
    <property type="match status" value="1"/>
</dbReference>
<dbReference type="GO" id="GO:0015935">
    <property type="term" value="C:small ribosomal subunit"/>
    <property type="evidence" value="ECO:0007669"/>
    <property type="project" value="InterPro"/>
</dbReference>
<evidence type="ECO:0000256" key="6">
    <source>
        <dbReference type="HAMAP-Rule" id="MF_00480"/>
    </source>
</evidence>
<keyword evidence="6" id="KW-0820">tRNA-binding</keyword>
<feature type="domain" description="Small ribosomal subunit protein uS7" evidence="7">
    <location>
        <begin position="2"/>
        <end position="148"/>
    </location>
</feature>
<comment type="subunit">
    <text evidence="6">Part of the 30S ribosomal subunit. Contacts proteins S9 and S11.</text>
</comment>
<keyword evidence="2 6" id="KW-0699">rRNA-binding</keyword>
<sequence length="155" mass="17517">MRGKRAKKRVIAKDRKYNDEIIGRLINKVMQGGRKTVAEDLVYSAIENGAKKNKIPPIEFVHTTIDNVRPALEIKSRRVGGANYQVPVPVSPRRQETLAVRWLVDLARGKTGKSFDTLLETEMVNAFKGEGDAIKKKGDVERMAEANKAFAHFRW</sequence>
<dbReference type="SUPFAM" id="SSF47973">
    <property type="entry name" value="Ribosomal protein S7"/>
    <property type="match status" value="1"/>
</dbReference>
<dbReference type="InterPro" id="IPR000235">
    <property type="entry name" value="Ribosomal_uS7"/>
</dbReference>
<dbReference type="PATRIC" id="fig|1619093.3.peg.129"/>
<accession>A0A0G0DS12</accession>
<dbReference type="GO" id="GO:0006412">
    <property type="term" value="P:translation"/>
    <property type="evidence" value="ECO:0007669"/>
    <property type="project" value="UniProtKB-UniRule"/>
</dbReference>
<dbReference type="GO" id="GO:0019843">
    <property type="term" value="F:rRNA binding"/>
    <property type="evidence" value="ECO:0007669"/>
    <property type="project" value="UniProtKB-UniRule"/>
</dbReference>
<keyword evidence="4 6" id="KW-0689">Ribosomal protein</keyword>
<dbReference type="GO" id="GO:0003735">
    <property type="term" value="F:structural constituent of ribosome"/>
    <property type="evidence" value="ECO:0007669"/>
    <property type="project" value="InterPro"/>
</dbReference>
<evidence type="ECO:0000256" key="2">
    <source>
        <dbReference type="ARBA" id="ARBA00022730"/>
    </source>
</evidence>
<dbReference type="CDD" id="cd14869">
    <property type="entry name" value="uS7_Bacteria"/>
    <property type="match status" value="1"/>
</dbReference>
<evidence type="ECO:0000256" key="4">
    <source>
        <dbReference type="ARBA" id="ARBA00022980"/>
    </source>
</evidence>
<dbReference type="GO" id="GO:0000049">
    <property type="term" value="F:tRNA binding"/>
    <property type="evidence" value="ECO:0007669"/>
    <property type="project" value="UniProtKB-UniRule"/>
</dbReference>
<dbReference type="PIRSF" id="PIRSF002122">
    <property type="entry name" value="RPS7p_RPS7a_RPS5e_RPS7o"/>
    <property type="match status" value="1"/>
</dbReference>
<evidence type="ECO:0000313" key="9">
    <source>
        <dbReference type="Proteomes" id="UP000033866"/>
    </source>
</evidence>
<evidence type="ECO:0000256" key="3">
    <source>
        <dbReference type="ARBA" id="ARBA00022884"/>
    </source>
</evidence>
<dbReference type="EMBL" id="LBPV01000010">
    <property type="protein sequence ID" value="KKP65830.1"/>
    <property type="molecule type" value="Genomic_DNA"/>
</dbReference>
<evidence type="ECO:0000256" key="1">
    <source>
        <dbReference type="ARBA" id="ARBA00007151"/>
    </source>
</evidence>
<dbReference type="InterPro" id="IPR005717">
    <property type="entry name" value="Ribosomal_uS7_bac/org-type"/>
</dbReference>
<proteinExistence type="inferred from homology"/>
<evidence type="ECO:0000313" key="8">
    <source>
        <dbReference type="EMBL" id="KKP65830.1"/>
    </source>
</evidence>
<gene>
    <name evidence="6" type="primary">rpsG</name>
    <name evidence="8" type="ORF">UR61_C0010G0002</name>
</gene>
<dbReference type="InterPro" id="IPR036823">
    <property type="entry name" value="Ribosomal_uS7_dom_sf"/>
</dbReference>
<dbReference type="Proteomes" id="UP000033866">
    <property type="component" value="Unassembled WGS sequence"/>
</dbReference>
<dbReference type="Gene3D" id="1.10.455.10">
    <property type="entry name" value="Ribosomal protein S7 domain"/>
    <property type="match status" value="1"/>
</dbReference>
<comment type="similarity">
    <text evidence="1 6">Belongs to the universal ribosomal protein uS7 family.</text>
</comment>
<organism evidence="8 9">
    <name type="scientific">candidate division WS6 bacterium GW2011_GWE1_34_7</name>
    <dbReference type="NCBI Taxonomy" id="1619093"/>
    <lineage>
        <taxon>Bacteria</taxon>
        <taxon>Candidatus Dojkabacteria</taxon>
    </lineage>
</organism>
<dbReference type="PANTHER" id="PTHR11205">
    <property type="entry name" value="RIBOSOMAL PROTEIN S7"/>
    <property type="match status" value="1"/>
</dbReference>
<dbReference type="HAMAP" id="MF_00480_B">
    <property type="entry name" value="Ribosomal_uS7_B"/>
    <property type="match status" value="1"/>
</dbReference>
<protein>
    <recommendedName>
        <fullName evidence="6">Small ribosomal subunit protein uS7</fullName>
    </recommendedName>
</protein>
<dbReference type="InterPro" id="IPR023798">
    <property type="entry name" value="Ribosomal_uS7_dom"/>
</dbReference>
<keyword evidence="3 6" id="KW-0694">RNA-binding</keyword>
<keyword evidence="5 6" id="KW-0687">Ribonucleoprotein</keyword>
<dbReference type="Pfam" id="PF00177">
    <property type="entry name" value="Ribosomal_S7"/>
    <property type="match status" value="1"/>
</dbReference>
<comment type="caution">
    <text evidence="8">The sequence shown here is derived from an EMBL/GenBank/DDBJ whole genome shotgun (WGS) entry which is preliminary data.</text>
</comment>
<dbReference type="AlphaFoldDB" id="A0A0G0DS12"/>